<accession>X0ZH93</accession>
<protein>
    <submittedName>
        <fullName evidence="1">Uncharacterized protein</fullName>
    </submittedName>
</protein>
<reference evidence="1" key="1">
    <citation type="journal article" date="2014" name="Front. Microbiol.">
        <title>High frequency of phylogenetically diverse reductive dehalogenase-homologous genes in deep subseafloor sedimentary metagenomes.</title>
        <authorList>
            <person name="Kawai M."/>
            <person name="Futagami T."/>
            <person name="Toyoda A."/>
            <person name="Takaki Y."/>
            <person name="Nishi S."/>
            <person name="Hori S."/>
            <person name="Arai W."/>
            <person name="Tsubouchi T."/>
            <person name="Morono Y."/>
            <person name="Uchiyama I."/>
            <person name="Ito T."/>
            <person name="Fujiyama A."/>
            <person name="Inagaki F."/>
            <person name="Takami H."/>
        </authorList>
    </citation>
    <scope>NUCLEOTIDE SEQUENCE</scope>
    <source>
        <strain evidence="1">Expedition CK06-06</strain>
    </source>
</reference>
<gene>
    <name evidence="1" type="ORF">S01H1_78712</name>
</gene>
<dbReference type="EMBL" id="BARS01052996">
    <property type="protein sequence ID" value="GAG47736.1"/>
    <property type="molecule type" value="Genomic_DNA"/>
</dbReference>
<dbReference type="AlphaFoldDB" id="X0ZH93"/>
<feature type="non-terminal residue" evidence="1">
    <location>
        <position position="1"/>
    </location>
</feature>
<proteinExistence type="predicted"/>
<sequence length="50" mass="5929">LNFDNHSRDEAVNQLFGQMSYHLRMCIAGQYNLFTSQIDCIESMQEFLLR</sequence>
<evidence type="ECO:0000313" key="1">
    <source>
        <dbReference type="EMBL" id="GAG47736.1"/>
    </source>
</evidence>
<comment type="caution">
    <text evidence="1">The sequence shown here is derived from an EMBL/GenBank/DDBJ whole genome shotgun (WGS) entry which is preliminary data.</text>
</comment>
<name>X0ZH93_9ZZZZ</name>
<organism evidence="1">
    <name type="scientific">marine sediment metagenome</name>
    <dbReference type="NCBI Taxonomy" id="412755"/>
    <lineage>
        <taxon>unclassified sequences</taxon>
        <taxon>metagenomes</taxon>
        <taxon>ecological metagenomes</taxon>
    </lineage>
</organism>